<dbReference type="RefSeq" id="XP_003150919.1">
    <property type="nucleotide sequence ID" value="XM_003150871.1"/>
</dbReference>
<gene>
    <name evidence="1" type="ORF">LOAG_15380</name>
</gene>
<organism evidence="1">
    <name type="scientific">Loa loa</name>
    <name type="common">Eye worm</name>
    <name type="synonym">Filaria loa</name>
    <dbReference type="NCBI Taxonomy" id="7209"/>
    <lineage>
        <taxon>Eukaryota</taxon>
        <taxon>Metazoa</taxon>
        <taxon>Ecdysozoa</taxon>
        <taxon>Nematoda</taxon>
        <taxon>Chromadorea</taxon>
        <taxon>Rhabditida</taxon>
        <taxon>Spirurina</taxon>
        <taxon>Spiruromorpha</taxon>
        <taxon>Filarioidea</taxon>
        <taxon>Onchocercidae</taxon>
        <taxon>Loa</taxon>
    </lineage>
</organism>
<dbReference type="EMBL" id="JH713942">
    <property type="protein sequence ID" value="EFO13150.1"/>
    <property type="molecule type" value="Genomic_DNA"/>
</dbReference>
<dbReference type="GeneID" id="9952871"/>
<proteinExistence type="predicted"/>
<protein>
    <submittedName>
        <fullName evidence="1">Uncharacterized protein</fullName>
    </submittedName>
</protein>
<accession>A0A1S0TFU7</accession>
<name>A0A1S0TFU7_LOALO</name>
<dbReference type="CTD" id="9952871"/>
<dbReference type="AlphaFoldDB" id="A0A1S0TFU7"/>
<dbReference type="InParanoid" id="A0A1S0TFU7"/>
<sequence length="131" mass="15450">MTTTVLFKNLADFRRKKANYLVWPFEKDACPQRCKSDSGEDKVCKWNMADMVKGVTKCVQSYEYIVEIMQTPEILMNYKNPVIILKFRLEVFELETEVRKRLQTFVVTIVNYTRTLMELSISISIFPHIVL</sequence>
<reference evidence="1" key="1">
    <citation type="submission" date="2012-04" db="EMBL/GenBank/DDBJ databases">
        <title>The Genome Sequence of Loa loa.</title>
        <authorList>
            <consortium name="The Broad Institute Genome Sequencing Platform"/>
            <consortium name="Broad Institute Genome Sequencing Center for Infectious Disease"/>
            <person name="Nutman T.B."/>
            <person name="Fink D.L."/>
            <person name="Russ C."/>
            <person name="Young S."/>
            <person name="Zeng Q."/>
            <person name="Gargeya S."/>
            <person name="Alvarado L."/>
            <person name="Berlin A."/>
            <person name="Chapman S.B."/>
            <person name="Chen Z."/>
            <person name="Freedman E."/>
            <person name="Gellesch M."/>
            <person name="Goldberg J."/>
            <person name="Griggs A."/>
            <person name="Gujja S."/>
            <person name="Heilman E.R."/>
            <person name="Heiman D."/>
            <person name="Howarth C."/>
            <person name="Mehta T."/>
            <person name="Neiman D."/>
            <person name="Pearson M."/>
            <person name="Roberts A."/>
            <person name="Saif S."/>
            <person name="Shea T."/>
            <person name="Shenoy N."/>
            <person name="Sisk P."/>
            <person name="Stolte C."/>
            <person name="Sykes S."/>
            <person name="White J."/>
            <person name="Yandava C."/>
            <person name="Haas B."/>
            <person name="Henn M.R."/>
            <person name="Nusbaum C."/>
            <person name="Birren B."/>
        </authorList>
    </citation>
    <scope>NUCLEOTIDE SEQUENCE [LARGE SCALE GENOMIC DNA]</scope>
</reference>
<dbReference type="KEGG" id="loa:LOAG_15380"/>
<evidence type="ECO:0000313" key="1">
    <source>
        <dbReference type="EMBL" id="EFO13150.1"/>
    </source>
</evidence>